<evidence type="ECO:0000256" key="1">
    <source>
        <dbReference type="SAM" id="MobiDB-lite"/>
    </source>
</evidence>
<protein>
    <submittedName>
        <fullName evidence="2">Uncharacterized protein</fullName>
    </submittedName>
</protein>
<dbReference type="EMBL" id="FNAN01000008">
    <property type="protein sequence ID" value="SDE98549.1"/>
    <property type="molecule type" value="Genomic_DNA"/>
</dbReference>
<evidence type="ECO:0000313" key="2">
    <source>
        <dbReference type="EMBL" id="SDE98549.1"/>
    </source>
</evidence>
<proteinExistence type="predicted"/>
<gene>
    <name evidence="2" type="ORF">SAMN04487996_108125</name>
</gene>
<dbReference type="Proteomes" id="UP000198748">
    <property type="component" value="Unassembled WGS sequence"/>
</dbReference>
<keyword evidence="3" id="KW-1185">Reference proteome</keyword>
<dbReference type="RefSeq" id="WP_176884994.1">
    <property type="nucleotide sequence ID" value="NZ_FNAN01000008.1"/>
</dbReference>
<reference evidence="3" key="1">
    <citation type="submission" date="2016-10" db="EMBL/GenBank/DDBJ databases">
        <authorList>
            <person name="Varghese N."/>
            <person name="Submissions S."/>
        </authorList>
    </citation>
    <scope>NUCLEOTIDE SEQUENCE [LARGE SCALE GENOMIC DNA]</scope>
    <source>
        <strain evidence="3">DSM 25329</strain>
    </source>
</reference>
<organism evidence="2 3">
    <name type="scientific">Dyadobacter soli</name>
    <dbReference type="NCBI Taxonomy" id="659014"/>
    <lineage>
        <taxon>Bacteria</taxon>
        <taxon>Pseudomonadati</taxon>
        <taxon>Bacteroidota</taxon>
        <taxon>Cytophagia</taxon>
        <taxon>Cytophagales</taxon>
        <taxon>Spirosomataceae</taxon>
        <taxon>Dyadobacter</taxon>
    </lineage>
</organism>
<name>A0A1G7HER3_9BACT</name>
<dbReference type="AlphaFoldDB" id="A0A1G7HER3"/>
<evidence type="ECO:0000313" key="3">
    <source>
        <dbReference type="Proteomes" id="UP000198748"/>
    </source>
</evidence>
<feature type="region of interest" description="Disordered" evidence="1">
    <location>
        <begin position="33"/>
        <end position="58"/>
    </location>
</feature>
<feature type="compositionally biased region" description="Basic and acidic residues" evidence="1">
    <location>
        <begin position="37"/>
        <end position="58"/>
    </location>
</feature>
<accession>A0A1G7HER3</accession>
<sequence>MNKRQDFKLTPEQQKVVDEKVRVLGEAVKNIDFNNLPKRENHPDNSKPADGSKHTQKA</sequence>
<dbReference type="STRING" id="659014.SAMN04487996_108125"/>